<keyword evidence="2" id="KW-0732">Signal</keyword>
<keyword evidence="5" id="KW-1185">Reference proteome</keyword>
<evidence type="ECO:0000313" key="5">
    <source>
        <dbReference type="Proteomes" id="UP001385951"/>
    </source>
</evidence>
<name>A0AAW0F8J1_9APHY</name>
<evidence type="ECO:0000313" key="4">
    <source>
        <dbReference type="EMBL" id="KAK7676198.1"/>
    </source>
</evidence>
<dbReference type="EMBL" id="JASBNA010000129">
    <property type="protein sequence ID" value="KAK7676196.1"/>
    <property type="molecule type" value="Genomic_DNA"/>
</dbReference>
<dbReference type="EMBL" id="JASBNA010000129">
    <property type="protein sequence ID" value="KAK7676198.1"/>
    <property type="molecule type" value="Genomic_DNA"/>
</dbReference>
<gene>
    <name evidence="3" type="ORF">QCA50_020841</name>
    <name evidence="4" type="ORF">QCA50_020843</name>
</gene>
<dbReference type="Proteomes" id="UP001385951">
    <property type="component" value="Unassembled WGS sequence"/>
</dbReference>
<dbReference type="AlphaFoldDB" id="A0AAW0F8J1"/>
<evidence type="ECO:0000313" key="3">
    <source>
        <dbReference type="EMBL" id="KAK7676196.1"/>
    </source>
</evidence>
<feature type="chain" id="PRO_5044716835" evidence="2">
    <location>
        <begin position="20"/>
        <end position="938"/>
    </location>
</feature>
<evidence type="ECO:0000256" key="1">
    <source>
        <dbReference type="SAM" id="MobiDB-lite"/>
    </source>
</evidence>
<comment type="caution">
    <text evidence="3">The sequence shown here is derived from an EMBL/GenBank/DDBJ whole genome shotgun (WGS) entry which is preliminary data.</text>
</comment>
<proteinExistence type="predicted"/>
<sequence length="938" mass="108322">MFFLFSFFFFLSLISLSLAHSPGRSQFSSPSLKQSSVHSISRACVNSAHPSPSPLGNSPNVAMANLQRQHFLTELGLQVTRWNAPCPYPFNSDNYSHVREDWSMHHALRSYIPDVNPGYHFFLPIWWGRDDYFYLSFLPRNLNLNADPILHCLSDAFRIGSRGQYQPIIEKVPGGYRLQESYVKQWTELENHLHHLYMALKRGREQWMPLLCKPPRRPNHIGYQEPAETRGDAAGRIFAARREFLAMACWVTMFLAKIDHNKPNPDTQNWIKALADYNIPRYLVDALRRSPFFTDFSGTTVRQGMIIDMAIEWSFCAGNMSYMFEFANVPIWYFYHTENMFKRHPYQLANILLPRPSDIQRLQVTKKYVQFNDICDVKFDALSKQQPSETIHEFLQRRHDSQEKMARDEPPSALQRRQNRTQSHTSNLGTWLRLRSNVYEWQPVPYPPYHFRTIIHEADADDVFNSFAGGQVIYNAWDDCFDLCKDLDPTAVPLAGLNAYDDDDDEEDETYHGMQPLGPAFDIGHYNPPEGLAPDNALTFTQPAAEGVLIDNQFQLAWTIHNLPNLQTTLQGRYGLQQFVSLEPHEQAPLTYTLKDALTPFVERSEDEMVTLTAEFSKVVCAFAYILCSNNTNIDIVTPKLSDILFSTKVFVRKVNRGLFVPPNPVQVIPKPPITRGQPVRRDGDTDRKIWFIFPHEYRNGEPYIGVNSVITYKQVFREQWGPSLEEIGKEMTRRGIPFMLVWSDQKVPRRIPIILPLSTTMRPANFVYSASDYLAYINQRLNLFRHLPLAKTALRQGGIIWRLALESFEVGAQPPSSVAGGLNEHISNPFSFQLPVGRFMENILTDDEIDVICGVYTDQTDIKNQTMLRSWWPLPTVWSTCGLNTGYWTRECETWFQKHLLKILTGGVQPLRSSEWRTSLRWHKPETAKLMRALEVD</sequence>
<feature type="signal peptide" evidence="2">
    <location>
        <begin position="1"/>
        <end position="19"/>
    </location>
</feature>
<organism evidence="3 5">
    <name type="scientific">Cerrena zonata</name>
    <dbReference type="NCBI Taxonomy" id="2478898"/>
    <lineage>
        <taxon>Eukaryota</taxon>
        <taxon>Fungi</taxon>
        <taxon>Dikarya</taxon>
        <taxon>Basidiomycota</taxon>
        <taxon>Agaricomycotina</taxon>
        <taxon>Agaricomycetes</taxon>
        <taxon>Polyporales</taxon>
        <taxon>Cerrenaceae</taxon>
        <taxon>Cerrena</taxon>
    </lineage>
</organism>
<reference evidence="3 5" key="1">
    <citation type="submission" date="2022-09" db="EMBL/GenBank/DDBJ databases">
        <authorList>
            <person name="Palmer J.M."/>
        </authorList>
    </citation>
    <scope>NUCLEOTIDE SEQUENCE [LARGE SCALE GENOMIC DNA]</scope>
    <source>
        <strain evidence="3 5">DSM 7382</strain>
    </source>
</reference>
<protein>
    <submittedName>
        <fullName evidence="3">Uncharacterized protein</fullName>
    </submittedName>
</protein>
<evidence type="ECO:0000256" key="2">
    <source>
        <dbReference type="SAM" id="SignalP"/>
    </source>
</evidence>
<feature type="compositionally biased region" description="Basic and acidic residues" evidence="1">
    <location>
        <begin position="400"/>
        <end position="410"/>
    </location>
</feature>
<accession>A0AAW0F8J1</accession>
<feature type="region of interest" description="Disordered" evidence="1">
    <location>
        <begin position="400"/>
        <end position="425"/>
    </location>
</feature>